<evidence type="ECO:0008006" key="9">
    <source>
        <dbReference type="Google" id="ProtNLM"/>
    </source>
</evidence>
<keyword evidence="3" id="KW-0472">Membrane</keyword>
<dbReference type="SMART" id="SM00108">
    <property type="entry name" value="B_lectin"/>
    <property type="match status" value="1"/>
</dbReference>
<dbReference type="InterPro" id="IPR001480">
    <property type="entry name" value="Bulb-type_lectin_dom"/>
</dbReference>
<dbReference type="Proteomes" id="UP000316621">
    <property type="component" value="Chromosome 11"/>
</dbReference>
<gene>
    <name evidence="7" type="ORF">C5167_047028</name>
</gene>
<evidence type="ECO:0000256" key="1">
    <source>
        <dbReference type="ARBA" id="ARBA00022729"/>
    </source>
</evidence>
<dbReference type="InterPro" id="IPR003609">
    <property type="entry name" value="Pan_app"/>
</dbReference>
<dbReference type="SUPFAM" id="SSF51110">
    <property type="entry name" value="alpha-D-mannose-specific plant lectins"/>
    <property type="match status" value="1"/>
</dbReference>
<dbReference type="Gene3D" id="2.90.10.10">
    <property type="entry name" value="Bulb-type lectin domain"/>
    <property type="match status" value="1"/>
</dbReference>
<keyword evidence="3" id="KW-1133">Transmembrane helix</keyword>
<evidence type="ECO:0000313" key="8">
    <source>
        <dbReference type="Proteomes" id="UP000316621"/>
    </source>
</evidence>
<name>A0A4Y7LFG1_PAPSO</name>
<dbReference type="PROSITE" id="PS50948">
    <property type="entry name" value="PAN"/>
    <property type="match status" value="1"/>
</dbReference>
<keyword evidence="2" id="KW-1015">Disulfide bond</keyword>
<proteinExistence type="predicted"/>
<accession>A0A4Y7LFG1</accession>
<dbReference type="Gramene" id="RZC84244">
    <property type="protein sequence ID" value="RZC84244"/>
    <property type="gene ID" value="C5167_047028"/>
</dbReference>
<evidence type="ECO:0000313" key="7">
    <source>
        <dbReference type="EMBL" id="RZC84244.1"/>
    </source>
</evidence>
<dbReference type="PROSITE" id="PS50927">
    <property type="entry name" value="BULB_LECTIN"/>
    <property type="match status" value="1"/>
</dbReference>
<feature type="signal peptide" evidence="4">
    <location>
        <begin position="1"/>
        <end position="24"/>
    </location>
</feature>
<sequence>MKNSLSLTFLFLCFLINITLVVEGLVPLSKTFKFVNQGELSNGISTENNAQFLSVPQLANYPFQLCFFTTGKSVFTLGLSMGFGSSGAQARKDLRRWVWAANTNRPVGENATLTFGRNGNLFLANTDGRVVWQTQTANKNVTDIKLLSDGNLVLLDKNVGFVWHSFDYPTDTLLNGQAINGDGSNKLVSGSYSMVVDWQYYLTLSFKYKKEPLVIYHTSTYFFGDFAKVSFFTNSKGFGLFYETTSDTVRSEKHVWAQPGYATTLSMLRLDKDGNLRAYTYNWYANTWEDTFSYFPSMQSECNLPEKCGVFGLCKNSKCVSCPSSKGLMDSWSKECKREKIPLCDSSKLADYYKLEDVSSAMRSFKDRDYKKMTIDECKMICSKDYKCTGFFYRKNEDSCLVATTEIFTLTSDYNGRHEIGIIDPEFDTYIKRGYWGNQIGKPYTAPCKDTGNVVLILEEWFLLLVVLVLLLLEFLRRFFGFPVTGKCGYVTIRMVLAPRGAGIVATRVPKKVL</sequence>
<organism evidence="7 8">
    <name type="scientific">Papaver somniferum</name>
    <name type="common">Opium poppy</name>
    <dbReference type="NCBI Taxonomy" id="3469"/>
    <lineage>
        <taxon>Eukaryota</taxon>
        <taxon>Viridiplantae</taxon>
        <taxon>Streptophyta</taxon>
        <taxon>Embryophyta</taxon>
        <taxon>Tracheophyta</taxon>
        <taxon>Spermatophyta</taxon>
        <taxon>Magnoliopsida</taxon>
        <taxon>Ranunculales</taxon>
        <taxon>Papaveraceae</taxon>
        <taxon>Papaveroideae</taxon>
        <taxon>Papaver</taxon>
    </lineage>
</organism>
<dbReference type="EMBL" id="CM010725">
    <property type="protein sequence ID" value="RZC84244.1"/>
    <property type="molecule type" value="Genomic_DNA"/>
</dbReference>
<feature type="chain" id="PRO_5021329581" description="Bulb-type lectin domain-containing protein" evidence="4">
    <location>
        <begin position="25"/>
        <end position="514"/>
    </location>
</feature>
<feature type="domain" description="Bulb-type lectin" evidence="5">
    <location>
        <begin position="59"/>
        <end position="167"/>
    </location>
</feature>
<dbReference type="InterPro" id="IPR036426">
    <property type="entry name" value="Bulb-type_lectin_dom_sf"/>
</dbReference>
<evidence type="ECO:0000256" key="4">
    <source>
        <dbReference type="SAM" id="SignalP"/>
    </source>
</evidence>
<dbReference type="PANTHER" id="PTHR32444">
    <property type="entry name" value="BULB-TYPE LECTIN DOMAIN-CONTAINING PROTEIN"/>
    <property type="match status" value="1"/>
</dbReference>
<reference evidence="7 8" key="1">
    <citation type="journal article" date="2018" name="Science">
        <title>The opium poppy genome and morphinan production.</title>
        <authorList>
            <person name="Guo L."/>
            <person name="Winzer T."/>
            <person name="Yang X."/>
            <person name="Li Y."/>
            <person name="Ning Z."/>
            <person name="He Z."/>
            <person name="Teodor R."/>
            <person name="Lu Y."/>
            <person name="Bowser T.A."/>
            <person name="Graham I.A."/>
            <person name="Ye K."/>
        </authorList>
    </citation>
    <scope>NUCLEOTIDE SEQUENCE [LARGE SCALE GENOMIC DNA]</scope>
    <source>
        <strain evidence="8">cv. HN1</strain>
        <tissue evidence="7">Leaves</tissue>
    </source>
</reference>
<feature type="domain" description="Apple" evidence="6">
    <location>
        <begin position="344"/>
        <end position="427"/>
    </location>
</feature>
<dbReference type="PANTHER" id="PTHR32444:SF10">
    <property type="entry name" value="CURCULIN-LIKE (MANNOSE-BINDING) LECTIN FAMILY PROTEIN-RELATED"/>
    <property type="match status" value="1"/>
</dbReference>
<dbReference type="AlphaFoldDB" id="A0A4Y7LFG1"/>
<feature type="transmembrane region" description="Helical" evidence="3">
    <location>
        <begin position="454"/>
        <end position="473"/>
    </location>
</feature>
<dbReference type="GO" id="GO:0048544">
    <property type="term" value="P:recognition of pollen"/>
    <property type="evidence" value="ECO:0007669"/>
    <property type="project" value="InterPro"/>
</dbReference>
<evidence type="ECO:0000256" key="3">
    <source>
        <dbReference type="SAM" id="Phobius"/>
    </source>
</evidence>
<dbReference type="SUPFAM" id="SSF57414">
    <property type="entry name" value="Hairpin loop containing domain-like"/>
    <property type="match status" value="1"/>
</dbReference>
<dbReference type="InterPro" id="IPR000858">
    <property type="entry name" value="S_locus_glycoprot_dom"/>
</dbReference>
<evidence type="ECO:0000256" key="2">
    <source>
        <dbReference type="ARBA" id="ARBA00023157"/>
    </source>
</evidence>
<dbReference type="Gene3D" id="3.30.230.10">
    <property type="match status" value="1"/>
</dbReference>
<evidence type="ECO:0000259" key="6">
    <source>
        <dbReference type="PROSITE" id="PS50948"/>
    </source>
</evidence>
<evidence type="ECO:0000259" key="5">
    <source>
        <dbReference type="PROSITE" id="PS50927"/>
    </source>
</evidence>
<dbReference type="Pfam" id="PF00954">
    <property type="entry name" value="S_locus_glycop"/>
    <property type="match status" value="1"/>
</dbReference>
<dbReference type="InterPro" id="IPR014721">
    <property type="entry name" value="Ribsml_uS5_D2-typ_fold_subgr"/>
</dbReference>
<keyword evidence="3" id="KW-0812">Transmembrane</keyword>
<keyword evidence="8" id="KW-1185">Reference proteome</keyword>
<protein>
    <recommendedName>
        <fullName evidence="9">Bulb-type lectin domain-containing protein</fullName>
    </recommendedName>
</protein>
<dbReference type="Pfam" id="PF01453">
    <property type="entry name" value="B_lectin"/>
    <property type="match status" value="1"/>
</dbReference>
<keyword evidence="1 4" id="KW-0732">Signal</keyword>
<dbReference type="CDD" id="cd00028">
    <property type="entry name" value="B_lectin"/>
    <property type="match status" value="1"/>
</dbReference>